<evidence type="ECO:0000313" key="8">
    <source>
        <dbReference type="EMBL" id="KAF2457423.1"/>
    </source>
</evidence>
<dbReference type="GO" id="GO:0015095">
    <property type="term" value="F:magnesium ion transmembrane transporter activity"/>
    <property type="evidence" value="ECO:0007669"/>
    <property type="project" value="InterPro"/>
</dbReference>
<feature type="transmembrane region" description="Helical" evidence="7">
    <location>
        <begin position="1174"/>
        <end position="1197"/>
    </location>
</feature>
<protein>
    <recommendedName>
        <fullName evidence="10">Cora-domain-containing protein</fullName>
    </recommendedName>
</protein>
<evidence type="ECO:0000256" key="4">
    <source>
        <dbReference type="ARBA" id="ARBA00022989"/>
    </source>
</evidence>
<dbReference type="Gene3D" id="1.20.58.340">
    <property type="entry name" value="Magnesium transport protein CorA, transmembrane region"/>
    <property type="match status" value="2"/>
</dbReference>
<feature type="compositionally biased region" description="Basic and acidic residues" evidence="6">
    <location>
        <begin position="242"/>
        <end position="252"/>
    </location>
</feature>
<sequence>MPTHPAGPSNQNGQPSPSSSPPASTSASAGASHQHHRSTSSTSPSQLRASFRAPAWSPTASSPPERPQDASAAGPSRSRAPGAPTTSFAALPTPADDNARGSGAERQGAQQGQTPQQQQQQQQQQHKKRRHHRGGKKRRDRRRKSFAAPLDLGETNEDDDEDVDESEYAAGERLRLQRRQQQQLQQLRRRDDQEDTREGGSGVGAGVARGGMLGGGENGTGGAGHSRSRSRRGSGLLQGVDEAGRGSVREAARSGFYRLKQAERSNTSLESEALLDHRDQSPLQARRPSVSQAAFASSRSSLPHSSHRRQRSSTLPGGRPAPRASALSRSFKLSTHASEDDQDDSDEIAVDDRTPLITRTGANPDTPGPSSRGRYIGGVSGGYGGLGFGSSSQVQQHHQPRGSSIASSRSSRRRGMRGLGASHPSLSGLGEQQQSSTSYDVNNPPSVPGSPVLHPLADFDDVLLTAEESRAREAAAGLGRDAVIDIDEEDDEAAAARRAGQAGFDSVSPSPKQLDMRRRPTTILPAEEDVCFPHDAMSELGGYAFGGGGRGGEGDLASRRPRRRGARRRREWPDFAVLEEWSREEQEEMRVARELEERMMAAGGVAAEPGNGPTWRGGGARKISEPLFVGGRMRPAKTGWHREAEDAPYRWTYFTEFIDTVHSQTISELVQPGQTFRDLFLPEPLDEESSSSSCAGDEDEDEDALGFDMEEPGAAAEDNLDPNTAVPPDDGADQQPSAKLKASSVATTTAGQSQGQSRAASRIQSRAQSLKSPTLAPTRGDAVSNKQSSSGETTGGRTTPALQGSTQAPPSAVHTPGGGSGGKGASRAQAQARQQDGERGRLREPGAKKKKMAQERTRPIWWLDVLSPTDAEMKVLQRAFGIHPLTIEDIRLQEDREKVELFRNYYFVNYRTFEQDTNSDDYLKPINVYAVVFREGVLTFHFSMVPHPANVRRRIRQLSDYLILDSDWIGYAIVDDITDAYAPLIESIEHEVDDIDDAILALHSSAVDDAAGDGRASVYRGATRSHNFLGKMLLRVGGGGSNASAGGGARDEKTASEMVAQQQQQQQQTDLTAGESGGDMLRRVGECRKKVMGLYRLLGTKADVIKGFAKRCNEQWEVAPKSEIGFYLGDIQDHIVTMTANLSHYESLLSRAHSNYLAQINIRMNERQEKTADVLGKLTVLGTIVLPMNIVTGMWGMNVLVPGQDVESLWWFWSITAGLVLFGLSSFFIAKRVYGIV</sequence>
<feature type="compositionally biased region" description="Basic and acidic residues" evidence="6">
    <location>
        <begin position="835"/>
        <end position="853"/>
    </location>
</feature>
<evidence type="ECO:0008006" key="10">
    <source>
        <dbReference type="Google" id="ProtNLM"/>
    </source>
</evidence>
<dbReference type="InterPro" id="IPR045863">
    <property type="entry name" value="CorA_TM1_TM2"/>
</dbReference>
<feature type="compositionally biased region" description="Gly residues" evidence="6">
    <location>
        <begin position="375"/>
        <end position="388"/>
    </location>
</feature>
<feature type="compositionally biased region" description="Polar residues" evidence="6">
    <location>
        <begin position="327"/>
        <end position="336"/>
    </location>
</feature>
<evidence type="ECO:0000313" key="9">
    <source>
        <dbReference type="Proteomes" id="UP000799766"/>
    </source>
</evidence>
<evidence type="ECO:0000256" key="1">
    <source>
        <dbReference type="ARBA" id="ARBA00004141"/>
    </source>
</evidence>
<dbReference type="GO" id="GO:0010961">
    <property type="term" value="P:intracellular magnesium ion homeostasis"/>
    <property type="evidence" value="ECO:0007669"/>
    <property type="project" value="TreeGrafter"/>
</dbReference>
<dbReference type="InterPro" id="IPR044089">
    <property type="entry name" value="Alr1-like"/>
</dbReference>
<feature type="compositionally biased region" description="Low complexity" evidence="6">
    <location>
        <begin position="106"/>
        <end position="124"/>
    </location>
</feature>
<feature type="transmembrane region" description="Helical" evidence="7">
    <location>
        <begin position="1209"/>
        <end position="1230"/>
    </location>
</feature>
<evidence type="ECO:0000256" key="2">
    <source>
        <dbReference type="ARBA" id="ARBA00009765"/>
    </source>
</evidence>
<comment type="similarity">
    <text evidence="2">Belongs to the CorA metal ion transporter (MIT) (TC 1.A.35) family.</text>
</comment>
<feature type="compositionally biased region" description="Low complexity" evidence="6">
    <location>
        <begin position="825"/>
        <end position="834"/>
    </location>
</feature>
<feature type="region of interest" description="Disordered" evidence="6">
    <location>
        <begin position="1"/>
        <end position="454"/>
    </location>
</feature>
<feature type="compositionally biased region" description="Low complexity" evidence="6">
    <location>
        <begin position="788"/>
        <end position="799"/>
    </location>
</feature>
<feature type="compositionally biased region" description="Polar residues" evidence="6">
    <location>
        <begin position="800"/>
        <end position="809"/>
    </location>
</feature>
<feature type="compositionally biased region" description="Low complexity" evidence="6">
    <location>
        <begin position="70"/>
        <end position="84"/>
    </location>
</feature>
<dbReference type="InterPro" id="IPR045861">
    <property type="entry name" value="CorA_cytoplasmic_dom"/>
</dbReference>
<dbReference type="FunFam" id="1.20.58.340:FF:000014">
    <property type="entry name" value="CorA family metal ion transporter"/>
    <property type="match status" value="1"/>
</dbReference>
<evidence type="ECO:0000256" key="6">
    <source>
        <dbReference type="SAM" id="MobiDB-lite"/>
    </source>
</evidence>
<feature type="compositionally biased region" description="Acidic residues" evidence="6">
    <location>
        <begin position="696"/>
        <end position="711"/>
    </location>
</feature>
<accession>A0A6A6P1S3</accession>
<feature type="compositionally biased region" description="Basic and acidic residues" evidence="6">
    <location>
        <begin position="188"/>
        <end position="198"/>
    </location>
</feature>
<dbReference type="AlphaFoldDB" id="A0A6A6P1S3"/>
<feature type="region of interest" description="Disordered" evidence="6">
    <location>
        <begin position="684"/>
        <end position="853"/>
    </location>
</feature>
<dbReference type="CDD" id="cd12829">
    <property type="entry name" value="Alr1p-like"/>
    <property type="match status" value="1"/>
</dbReference>
<feature type="compositionally biased region" description="Polar residues" evidence="6">
    <location>
        <begin position="744"/>
        <end position="772"/>
    </location>
</feature>
<dbReference type="OrthoDB" id="29879at2759"/>
<keyword evidence="9" id="KW-1185">Reference proteome</keyword>
<keyword evidence="5 7" id="KW-0472">Membrane</keyword>
<evidence type="ECO:0000256" key="3">
    <source>
        <dbReference type="ARBA" id="ARBA00022692"/>
    </source>
</evidence>
<dbReference type="FunFam" id="1.20.58.340:FF:000008">
    <property type="entry name" value="CorA family metal ion transporter"/>
    <property type="match status" value="1"/>
</dbReference>
<evidence type="ECO:0000256" key="5">
    <source>
        <dbReference type="ARBA" id="ARBA00023136"/>
    </source>
</evidence>
<feature type="region of interest" description="Disordered" evidence="6">
    <location>
        <begin position="1040"/>
        <end position="1077"/>
    </location>
</feature>
<feature type="compositionally biased region" description="Low complexity" evidence="6">
    <location>
        <begin position="39"/>
        <end position="63"/>
    </location>
</feature>
<feature type="compositionally biased region" description="Acidic residues" evidence="6">
    <location>
        <begin position="154"/>
        <end position="167"/>
    </location>
</feature>
<feature type="compositionally biased region" description="Basic residues" evidence="6">
    <location>
        <begin position="125"/>
        <end position="145"/>
    </location>
</feature>
<proteinExistence type="inferred from homology"/>
<feature type="compositionally biased region" description="Low complexity" evidence="6">
    <location>
        <begin position="419"/>
        <end position="452"/>
    </location>
</feature>
<feature type="compositionally biased region" description="Low complexity" evidence="6">
    <location>
        <begin position="8"/>
        <end position="32"/>
    </location>
</feature>
<dbReference type="PANTHER" id="PTHR21535">
    <property type="entry name" value="MAGNESIUM AND COBALT TRANSPORT PROTEIN/MITOCHONDRIAL IMPORT INNER MEMBRANE TRANSLOCASE SUBUNIT TIM8"/>
    <property type="match status" value="1"/>
</dbReference>
<gene>
    <name evidence="8" type="ORF">BDY21DRAFT_363707</name>
</gene>
<dbReference type="EMBL" id="MU001680">
    <property type="protein sequence ID" value="KAF2457423.1"/>
    <property type="molecule type" value="Genomic_DNA"/>
</dbReference>
<dbReference type="Pfam" id="PF01544">
    <property type="entry name" value="CorA"/>
    <property type="match status" value="2"/>
</dbReference>
<keyword evidence="4 7" id="KW-1133">Transmembrane helix</keyword>
<feature type="compositionally biased region" description="Basic residues" evidence="6">
    <location>
        <begin position="559"/>
        <end position="569"/>
    </location>
</feature>
<feature type="region of interest" description="Disordered" evidence="6">
    <location>
        <begin position="543"/>
        <end position="569"/>
    </location>
</feature>
<feature type="region of interest" description="Disordered" evidence="6">
    <location>
        <begin position="491"/>
        <end position="518"/>
    </location>
</feature>
<organism evidence="8 9">
    <name type="scientific">Lineolata rhizophorae</name>
    <dbReference type="NCBI Taxonomy" id="578093"/>
    <lineage>
        <taxon>Eukaryota</taxon>
        <taxon>Fungi</taxon>
        <taxon>Dikarya</taxon>
        <taxon>Ascomycota</taxon>
        <taxon>Pezizomycotina</taxon>
        <taxon>Dothideomycetes</taxon>
        <taxon>Dothideomycetes incertae sedis</taxon>
        <taxon>Lineolatales</taxon>
        <taxon>Lineolataceae</taxon>
        <taxon>Lineolata</taxon>
    </lineage>
</organism>
<dbReference type="Gene3D" id="3.30.460.20">
    <property type="entry name" value="CorA soluble domain-like"/>
    <property type="match status" value="1"/>
</dbReference>
<name>A0A6A6P1S3_9PEZI</name>
<reference evidence="8" key="1">
    <citation type="journal article" date="2020" name="Stud. Mycol.">
        <title>101 Dothideomycetes genomes: a test case for predicting lifestyles and emergence of pathogens.</title>
        <authorList>
            <person name="Haridas S."/>
            <person name="Albert R."/>
            <person name="Binder M."/>
            <person name="Bloem J."/>
            <person name="Labutti K."/>
            <person name="Salamov A."/>
            <person name="Andreopoulos B."/>
            <person name="Baker S."/>
            <person name="Barry K."/>
            <person name="Bills G."/>
            <person name="Bluhm B."/>
            <person name="Cannon C."/>
            <person name="Castanera R."/>
            <person name="Culley D."/>
            <person name="Daum C."/>
            <person name="Ezra D."/>
            <person name="Gonzalez J."/>
            <person name="Henrissat B."/>
            <person name="Kuo A."/>
            <person name="Liang C."/>
            <person name="Lipzen A."/>
            <person name="Lutzoni F."/>
            <person name="Magnuson J."/>
            <person name="Mondo S."/>
            <person name="Nolan M."/>
            <person name="Ohm R."/>
            <person name="Pangilinan J."/>
            <person name="Park H.-J."/>
            <person name="Ramirez L."/>
            <person name="Alfaro M."/>
            <person name="Sun H."/>
            <person name="Tritt A."/>
            <person name="Yoshinaga Y."/>
            <person name="Zwiers L.-H."/>
            <person name="Turgeon B."/>
            <person name="Goodwin S."/>
            <person name="Spatafora J."/>
            <person name="Crous P."/>
            <person name="Grigoriev I."/>
        </authorList>
    </citation>
    <scope>NUCLEOTIDE SEQUENCE</scope>
    <source>
        <strain evidence="8">ATCC 16933</strain>
    </source>
</reference>
<comment type="subcellular location">
    <subcellularLocation>
        <location evidence="1">Membrane</location>
        <topology evidence="1">Multi-pass membrane protein</topology>
    </subcellularLocation>
</comment>
<dbReference type="GO" id="GO:0000329">
    <property type="term" value="C:fungal-type vacuole membrane"/>
    <property type="evidence" value="ECO:0007669"/>
    <property type="project" value="TreeGrafter"/>
</dbReference>
<feature type="compositionally biased region" description="Gly residues" evidence="6">
    <location>
        <begin position="199"/>
        <end position="224"/>
    </location>
</feature>
<dbReference type="InterPro" id="IPR002523">
    <property type="entry name" value="MgTranspt_CorA/ZnTranspt_ZntB"/>
</dbReference>
<keyword evidence="3 7" id="KW-0812">Transmembrane</keyword>
<dbReference type="SUPFAM" id="SSF144083">
    <property type="entry name" value="Magnesium transport protein CorA, transmembrane region"/>
    <property type="match status" value="1"/>
</dbReference>
<evidence type="ECO:0000256" key="7">
    <source>
        <dbReference type="SAM" id="Phobius"/>
    </source>
</evidence>
<dbReference type="SUPFAM" id="SSF143865">
    <property type="entry name" value="CorA soluble domain-like"/>
    <property type="match status" value="1"/>
</dbReference>
<dbReference type="Proteomes" id="UP000799766">
    <property type="component" value="Unassembled WGS sequence"/>
</dbReference>
<dbReference type="PANTHER" id="PTHR21535:SF51">
    <property type="entry name" value="MANGANESE RESISTANCE PROTEIN MNR2"/>
    <property type="match status" value="1"/>
</dbReference>
<feature type="compositionally biased region" description="Acidic residues" evidence="6">
    <location>
        <begin position="340"/>
        <end position="349"/>
    </location>
</feature>